<accession>A0A6G0Z9S6</accession>
<dbReference type="EMBL" id="VUJU01000933">
    <property type="protein sequence ID" value="KAF0767596.1"/>
    <property type="molecule type" value="Genomic_DNA"/>
</dbReference>
<evidence type="ECO:0000313" key="1">
    <source>
        <dbReference type="EMBL" id="KAF0767596.1"/>
    </source>
</evidence>
<gene>
    <name evidence="1" type="ORF">FWK35_00008539</name>
</gene>
<protein>
    <submittedName>
        <fullName evidence="1">Uncharacterized protein</fullName>
    </submittedName>
</protein>
<dbReference type="Proteomes" id="UP000478052">
    <property type="component" value="Unassembled WGS sequence"/>
</dbReference>
<proteinExistence type="predicted"/>
<sequence>MCISFLRPVLMYGCETWSVTKGDEEKLNIFERKVLPRTMTLRAIFGDRKVLQEIFSLED</sequence>
<dbReference type="OrthoDB" id="6628709at2759"/>
<name>A0A6G0Z9S6_APHCR</name>
<reference evidence="1 2" key="1">
    <citation type="submission" date="2019-08" db="EMBL/GenBank/DDBJ databases">
        <title>Whole genome of Aphis craccivora.</title>
        <authorList>
            <person name="Voronova N.V."/>
            <person name="Shulinski R.S."/>
            <person name="Bandarenka Y.V."/>
            <person name="Zhorov D.G."/>
            <person name="Warner D."/>
        </authorList>
    </citation>
    <scope>NUCLEOTIDE SEQUENCE [LARGE SCALE GENOMIC DNA]</scope>
    <source>
        <strain evidence="1">180601</strain>
        <tissue evidence="1">Whole Body</tissue>
    </source>
</reference>
<evidence type="ECO:0000313" key="2">
    <source>
        <dbReference type="Proteomes" id="UP000478052"/>
    </source>
</evidence>
<organism evidence="1 2">
    <name type="scientific">Aphis craccivora</name>
    <name type="common">Cowpea aphid</name>
    <dbReference type="NCBI Taxonomy" id="307492"/>
    <lineage>
        <taxon>Eukaryota</taxon>
        <taxon>Metazoa</taxon>
        <taxon>Ecdysozoa</taxon>
        <taxon>Arthropoda</taxon>
        <taxon>Hexapoda</taxon>
        <taxon>Insecta</taxon>
        <taxon>Pterygota</taxon>
        <taxon>Neoptera</taxon>
        <taxon>Paraneoptera</taxon>
        <taxon>Hemiptera</taxon>
        <taxon>Sternorrhyncha</taxon>
        <taxon>Aphidomorpha</taxon>
        <taxon>Aphidoidea</taxon>
        <taxon>Aphididae</taxon>
        <taxon>Aphidini</taxon>
        <taxon>Aphis</taxon>
        <taxon>Aphis</taxon>
    </lineage>
</organism>
<keyword evidence="2" id="KW-1185">Reference proteome</keyword>
<dbReference type="AlphaFoldDB" id="A0A6G0Z9S6"/>
<comment type="caution">
    <text evidence="1">The sequence shown here is derived from an EMBL/GenBank/DDBJ whole genome shotgun (WGS) entry which is preliminary data.</text>
</comment>